<dbReference type="PROSITE" id="PS00028">
    <property type="entry name" value="ZINC_FINGER_C2H2_1"/>
    <property type="match status" value="2"/>
</dbReference>
<dbReference type="Proteomes" id="UP001153636">
    <property type="component" value="Chromosome 21"/>
</dbReference>
<keyword evidence="4" id="KW-1185">Reference proteome</keyword>
<reference evidence="3" key="1">
    <citation type="submission" date="2022-01" db="EMBL/GenBank/DDBJ databases">
        <authorList>
            <person name="King R."/>
        </authorList>
    </citation>
    <scope>NUCLEOTIDE SEQUENCE</scope>
</reference>
<dbReference type="EMBL" id="OV651833">
    <property type="protein sequence ID" value="CAH1107357.1"/>
    <property type="molecule type" value="Genomic_DNA"/>
</dbReference>
<accession>A0A9P0CZ62</accession>
<evidence type="ECO:0000313" key="4">
    <source>
        <dbReference type="Proteomes" id="UP001153636"/>
    </source>
</evidence>
<keyword evidence="1" id="KW-0863">Zinc-finger</keyword>
<dbReference type="AlphaFoldDB" id="A0A9P0CZ62"/>
<dbReference type="Gene3D" id="3.30.160.60">
    <property type="entry name" value="Classic Zinc Finger"/>
    <property type="match status" value="1"/>
</dbReference>
<feature type="domain" description="C2H2-type" evidence="2">
    <location>
        <begin position="33"/>
        <end position="57"/>
    </location>
</feature>
<sequence length="242" mass="28462">MPKCIKCKSCFFKVNALIVHLKILHGYSETSLFECGVDGCNRNFPSLKTFRRHGKKHETTFSESNDISVSEVACNSHGVPELSNDILFVHSSTHVERLTKINELLDVPLKENINLKEFQVAIFRNNISLMCNLYSENTFCRSDVQKIIDHFNLFLIEPLNIFQRGLFAIFIDKYSMSDCDIHDIKRYFEEFQHLFKNFETEHLRFKYLEKSGYFIKPEEYVVGQHLQREKLSTIPKHYTAQY</sequence>
<protein>
    <recommendedName>
        <fullName evidence="2">C2H2-type domain-containing protein</fullName>
    </recommendedName>
</protein>
<keyword evidence="1" id="KW-0479">Metal-binding</keyword>
<evidence type="ECO:0000256" key="1">
    <source>
        <dbReference type="PROSITE-ProRule" id="PRU00042"/>
    </source>
</evidence>
<evidence type="ECO:0000313" key="3">
    <source>
        <dbReference type="EMBL" id="CAH1107357.1"/>
    </source>
</evidence>
<name>A0A9P0CZ62_9CUCU</name>
<dbReference type="SMART" id="SM00355">
    <property type="entry name" value="ZnF_C2H2"/>
    <property type="match status" value="2"/>
</dbReference>
<dbReference type="PROSITE" id="PS50157">
    <property type="entry name" value="ZINC_FINGER_C2H2_2"/>
    <property type="match status" value="1"/>
</dbReference>
<dbReference type="OrthoDB" id="6724855at2759"/>
<dbReference type="InterPro" id="IPR013087">
    <property type="entry name" value="Znf_C2H2_type"/>
</dbReference>
<dbReference type="GO" id="GO:0008270">
    <property type="term" value="F:zinc ion binding"/>
    <property type="evidence" value="ECO:0007669"/>
    <property type="project" value="UniProtKB-KW"/>
</dbReference>
<evidence type="ECO:0000259" key="2">
    <source>
        <dbReference type="PROSITE" id="PS50157"/>
    </source>
</evidence>
<proteinExistence type="predicted"/>
<keyword evidence="1" id="KW-0862">Zinc</keyword>
<gene>
    <name evidence="3" type="ORF">PSYICH_LOCUS8126</name>
</gene>
<organism evidence="3 4">
    <name type="scientific">Psylliodes chrysocephalus</name>
    <dbReference type="NCBI Taxonomy" id="3402493"/>
    <lineage>
        <taxon>Eukaryota</taxon>
        <taxon>Metazoa</taxon>
        <taxon>Ecdysozoa</taxon>
        <taxon>Arthropoda</taxon>
        <taxon>Hexapoda</taxon>
        <taxon>Insecta</taxon>
        <taxon>Pterygota</taxon>
        <taxon>Neoptera</taxon>
        <taxon>Endopterygota</taxon>
        <taxon>Coleoptera</taxon>
        <taxon>Polyphaga</taxon>
        <taxon>Cucujiformia</taxon>
        <taxon>Chrysomeloidea</taxon>
        <taxon>Chrysomelidae</taxon>
        <taxon>Galerucinae</taxon>
        <taxon>Alticini</taxon>
        <taxon>Psylliodes</taxon>
    </lineage>
</organism>